<comment type="similarity">
    <text evidence="1">Belongs to the CdaR family.</text>
</comment>
<feature type="domain" description="CdaR GGDEF-like" evidence="4">
    <location>
        <begin position="276"/>
        <end position="386"/>
    </location>
</feature>
<evidence type="ECO:0000259" key="3">
    <source>
        <dbReference type="Pfam" id="PF13556"/>
    </source>
</evidence>
<dbReference type="Gene3D" id="1.10.10.2840">
    <property type="entry name" value="PucR C-terminal helix-turn-helix domain"/>
    <property type="match status" value="1"/>
</dbReference>
<accession>A0ABW0ZUJ9</accession>
<dbReference type="PANTHER" id="PTHR33744">
    <property type="entry name" value="CARBOHYDRATE DIACID REGULATOR"/>
    <property type="match status" value="1"/>
</dbReference>
<name>A0ABW0ZUJ9_9ACTN</name>
<dbReference type="InterPro" id="IPR051448">
    <property type="entry name" value="CdaR-like_regulators"/>
</dbReference>
<gene>
    <name evidence="5" type="ORF">ACFPZN_14740</name>
</gene>
<dbReference type="PANTHER" id="PTHR33744:SF17">
    <property type="entry name" value="CONSERVED PROTEIN"/>
    <property type="match status" value="1"/>
</dbReference>
<proteinExistence type="inferred from homology"/>
<organism evidence="5 6">
    <name type="scientific">Actinomadura rugatobispora</name>
    <dbReference type="NCBI Taxonomy" id="1994"/>
    <lineage>
        <taxon>Bacteria</taxon>
        <taxon>Bacillati</taxon>
        <taxon>Actinomycetota</taxon>
        <taxon>Actinomycetes</taxon>
        <taxon>Streptosporangiales</taxon>
        <taxon>Thermomonosporaceae</taxon>
        <taxon>Actinomadura</taxon>
    </lineage>
</organism>
<dbReference type="InterPro" id="IPR025736">
    <property type="entry name" value="PucR_C-HTH_dom"/>
</dbReference>
<evidence type="ECO:0000259" key="2">
    <source>
        <dbReference type="Pfam" id="PF07905"/>
    </source>
</evidence>
<reference evidence="6" key="1">
    <citation type="journal article" date="2019" name="Int. J. Syst. Evol. Microbiol.">
        <title>The Global Catalogue of Microorganisms (GCM) 10K type strain sequencing project: providing services to taxonomists for standard genome sequencing and annotation.</title>
        <authorList>
            <consortium name="The Broad Institute Genomics Platform"/>
            <consortium name="The Broad Institute Genome Sequencing Center for Infectious Disease"/>
            <person name="Wu L."/>
            <person name="Ma J."/>
        </authorList>
    </citation>
    <scope>NUCLEOTIDE SEQUENCE [LARGE SCALE GENOMIC DNA]</scope>
    <source>
        <strain evidence="6">KCTC 42087</strain>
    </source>
</reference>
<dbReference type="InterPro" id="IPR042070">
    <property type="entry name" value="PucR_C-HTH_sf"/>
</dbReference>
<dbReference type="Pfam" id="PF13556">
    <property type="entry name" value="HTH_30"/>
    <property type="match status" value="1"/>
</dbReference>
<feature type="domain" description="Purine catabolism PurC-like" evidence="2">
    <location>
        <begin position="6"/>
        <end position="121"/>
    </location>
</feature>
<dbReference type="Pfam" id="PF07905">
    <property type="entry name" value="PucR"/>
    <property type="match status" value="1"/>
</dbReference>
<comment type="caution">
    <text evidence="5">The sequence shown here is derived from an EMBL/GenBank/DDBJ whole genome shotgun (WGS) entry which is preliminary data.</text>
</comment>
<dbReference type="Pfam" id="PF17853">
    <property type="entry name" value="GGDEF_2"/>
    <property type="match status" value="1"/>
</dbReference>
<dbReference type="InterPro" id="IPR041522">
    <property type="entry name" value="CdaR_GGDEF"/>
</dbReference>
<protein>
    <submittedName>
        <fullName evidence="5">PucR family transcriptional regulator</fullName>
    </submittedName>
</protein>
<dbReference type="RefSeq" id="WP_378282498.1">
    <property type="nucleotide sequence ID" value="NZ_JBHSON010000017.1"/>
</dbReference>
<evidence type="ECO:0000313" key="5">
    <source>
        <dbReference type="EMBL" id="MFC5746881.1"/>
    </source>
</evidence>
<sequence>MKLRALLAMPDLRLRAVTGEDGLDREIRWVVTTDLLDPGRYLSGGELVLTGLVWWSGPADSEVFVRALARSGVSGLAAWDVERGRIPADLTAACERHDIPLFQVPEDVAFATITEQVVRRLSTARAADLGAVLDRHRRLVAGLTRGTGLDPVLELVGRDLGMRCWVLTPAGRLVAGPHPLDTDPSALARAFLTADRLPCHQAGPDITLLPVAEETTSRVADWFIACEGDWSEWPAERRALTDELAAIVALERARLDDRLSTEGRLSQELVRVVASRDDEILPHLKLTGLDLDVPFTAVAATAHGDLRPGELRTVLAEILPDHSLIGLLGEEAIALVPARDDLTAPLRTALSALAPGLAGLAVGVSKPVAAGELRGATEEARYARRLAAARTDPVCVVGHDELATHVLLLASVPDDVRQMFKERLLDPLLTYDEEHKADLVLTLETFLQHSGSWTRCAEQLHLHVNSVRYRIQRIEELTGRDLSRLEDRVDFFLALRLR</sequence>
<dbReference type="Proteomes" id="UP001596074">
    <property type="component" value="Unassembled WGS sequence"/>
</dbReference>
<keyword evidence="6" id="KW-1185">Reference proteome</keyword>
<feature type="domain" description="PucR C-terminal helix-turn-helix" evidence="3">
    <location>
        <begin position="439"/>
        <end position="497"/>
    </location>
</feature>
<evidence type="ECO:0000259" key="4">
    <source>
        <dbReference type="Pfam" id="PF17853"/>
    </source>
</evidence>
<dbReference type="EMBL" id="JBHSON010000017">
    <property type="protein sequence ID" value="MFC5746881.1"/>
    <property type="molecule type" value="Genomic_DNA"/>
</dbReference>
<dbReference type="InterPro" id="IPR012914">
    <property type="entry name" value="PucR_dom"/>
</dbReference>
<evidence type="ECO:0000313" key="6">
    <source>
        <dbReference type="Proteomes" id="UP001596074"/>
    </source>
</evidence>
<evidence type="ECO:0000256" key="1">
    <source>
        <dbReference type="ARBA" id="ARBA00006754"/>
    </source>
</evidence>